<protein>
    <submittedName>
        <fullName evidence="1">Uncharacterized protein</fullName>
    </submittedName>
</protein>
<gene>
    <name evidence="1" type="ORF">OGZ51_07430</name>
</gene>
<sequence length="212" mass="23548">MTNTITRNKIKELNNSDIIGFVLGDGEFSVNANNIEKDSDSRFTYGDFGAFAFEHDLKNLAYIILKDDNSLTGSTMCEVVGELTEPQKDEPQETVKSIIEEIQQLTFAPHETSGNDVQVFSDLLTDSIERLIKALGLNDMSLSAESKNKPQELPLKAQVQDLYLLNDSMITADPNHVPKYTDGTIITLSDLVDMNVQALDNIAELIGFELEE</sequence>
<reference evidence="1" key="2">
    <citation type="journal article" date="2023" name="Food Microbiol.">
        <title>Evaluation of the fermentation potential of lactic acid bacteria isolated from herbs, fruits and vegetables as starter cultures in nut-based milk alternatives.</title>
        <authorList>
            <person name="Huang W."/>
            <person name="Dong A."/>
            <person name="Pham H.T."/>
            <person name="Zhou C."/>
            <person name="Huo Z."/>
            <person name="Watjen A.P."/>
            <person name="Prakash S."/>
            <person name="Bang-Berthelsen C.H."/>
            <person name="Turner M.S."/>
        </authorList>
    </citation>
    <scope>NUCLEOTIDE SEQUENCE</scope>
    <source>
        <strain evidence="1">3</strain>
    </source>
</reference>
<evidence type="ECO:0000313" key="2">
    <source>
        <dbReference type="Proteomes" id="UP001152614"/>
    </source>
</evidence>
<evidence type="ECO:0000313" key="1">
    <source>
        <dbReference type="EMBL" id="MDG4983973.1"/>
    </source>
</evidence>
<reference evidence="1" key="1">
    <citation type="submission" date="2022-10" db="EMBL/GenBank/DDBJ databases">
        <authorList>
            <person name="Turner M.S."/>
            <person name="Huang W."/>
        </authorList>
    </citation>
    <scope>NUCLEOTIDE SEQUENCE</scope>
    <source>
        <strain evidence="1">3</strain>
    </source>
</reference>
<accession>A0A9X4NJ62</accession>
<name>A0A9X4NJ62_9LACT</name>
<dbReference type="Proteomes" id="UP001152614">
    <property type="component" value="Unassembled WGS sequence"/>
</dbReference>
<comment type="caution">
    <text evidence="1">The sequence shown here is derived from an EMBL/GenBank/DDBJ whole genome shotgun (WGS) entry which is preliminary data.</text>
</comment>
<dbReference type="AlphaFoldDB" id="A0A9X4NJ62"/>
<organism evidence="1 2">
    <name type="scientific">Lactococcus lactis</name>
    <dbReference type="NCBI Taxonomy" id="1358"/>
    <lineage>
        <taxon>Bacteria</taxon>
        <taxon>Bacillati</taxon>
        <taxon>Bacillota</taxon>
        <taxon>Bacilli</taxon>
        <taxon>Lactobacillales</taxon>
        <taxon>Streptococcaceae</taxon>
        <taxon>Lactococcus</taxon>
    </lineage>
</organism>
<dbReference type="EMBL" id="JAOWLY010000006">
    <property type="protein sequence ID" value="MDG4983973.1"/>
    <property type="molecule type" value="Genomic_DNA"/>
</dbReference>
<proteinExistence type="predicted"/>